<dbReference type="Proteomes" id="UP000289257">
    <property type="component" value="Unassembled WGS sequence"/>
</dbReference>
<feature type="domain" description="ABC transmembrane type-2" evidence="10">
    <location>
        <begin position="20"/>
        <end position="251"/>
    </location>
</feature>
<dbReference type="PANTHER" id="PTHR30413">
    <property type="entry name" value="INNER MEMBRANE TRANSPORT PERMEASE"/>
    <property type="match status" value="1"/>
</dbReference>
<dbReference type="GO" id="GO:0015920">
    <property type="term" value="P:lipopolysaccharide transport"/>
    <property type="evidence" value="ECO:0007669"/>
    <property type="project" value="TreeGrafter"/>
</dbReference>
<keyword evidence="12" id="KW-1185">Reference proteome</keyword>
<dbReference type="PROSITE" id="PS51012">
    <property type="entry name" value="ABC_TM2"/>
    <property type="match status" value="1"/>
</dbReference>
<feature type="transmembrane region" description="Helical" evidence="9">
    <location>
        <begin position="162"/>
        <end position="181"/>
    </location>
</feature>
<comment type="subcellular location">
    <subcellularLocation>
        <location evidence="1">Cell inner membrane</location>
        <topology evidence="1">Multi-pass membrane protein</topology>
    </subcellularLocation>
    <subcellularLocation>
        <location evidence="9">Cell membrane</location>
        <topology evidence="9">Multi-pass membrane protein</topology>
    </subcellularLocation>
</comment>
<dbReference type="GO" id="GO:0005886">
    <property type="term" value="C:plasma membrane"/>
    <property type="evidence" value="ECO:0007669"/>
    <property type="project" value="UniProtKB-SubCell"/>
</dbReference>
<dbReference type="EMBL" id="SCKX01000001">
    <property type="protein sequence ID" value="RWZ78932.1"/>
    <property type="molecule type" value="Genomic_DNA"/>
</dbReference>
<comment type="similarity">
    <text evidence="2 9">Belongs to the ABC-2 integral membrane protein family.</text>
</comment>
<dbReference type="PANTHER" id="PTHR30413:SF8">
    <property type="entry name" value="TRANSPORT PERMEASE PROTEIN"/>
    <property type="match status" value="1"/>
</dbReference>
<keyword evidence="3 9" id="KW-0813">Transport</keyword>
<evidence type="ECO:0000256" key="4">
    <source>
        <dbReference type="ARBA" id="ARBA00022475"/>
    </source>
</evidence>
<feature type="transmembrane region" description="Helical" evidence="9">
    <location>
        <begin position="132"/>
        <end position="155"/>
    </location>
</feature>
<keyword evidence="6 9" id="KW-0812">Transmembrane</keyword>
<comment type="caution">
    <text evidence="11">The sequence shown here is derived from an EMBL/GenBank/DDBJ whole genome shotgun (WGS) entry which is preliminary data.</text>
</comment>
<evidence type="ECO:0000313" key="11">
    <source>
        <dbReference type="EMBL" id="RWZ78932.1"/>
    </source>
</evidence>
<keyword evidence="4 9" id="KW-1003">Cell membrane</keyword>
<evidence type="ECO:0000256" key="8">
    <source>
        <dbReference type="ARBA" id="ARBA00023136"/>
    </source>
</evidence>
<evidence type="ECO:0000256" key="9">
    <source>
        <dbReference type="RuleBase" id="RU361157"/>
    </source>
</evidence>
<proteinExistence type="inferred from homology"/>
<keyword evidence="7 9" id="KW-1133">Transmembrane helix</keyword>
<dbReference type="AlphaFoldDB" id="A0A4Q0AI99"/>
<dbReference type="InterPro" id="IPR047817">
    <property type="entry name" value="ABC2_TM_bact-type"/>
</dbReference>
<gene>
    <name evidence="11" type="ORF">EOT05_01135</name>
</gene>
<evidence type="ECO:0000256" key="2">
    <source>
        <dbReference type="ARBA" id="ARBA00007783"/>
    </source>
</evidence>
<feature type="transmembrane region" description="Helical" evidence="9">
    <location>
        <begin position="21"/>
        <end position="44"/>
    </location>
</feature>
<organism evidence="11 12">
    <name type="scientific">Candidatus Microsaccharimonas sossegonensis</name>
    <dbReference type="NCBI Taxonomy" id="2506948"/>
    <lineage>
        <taxon>Bacteria</taxon>
        <taxon>Candidatus Saccharimonadota</taxon>
        <taxon>Candidatus Saccharimonadia</taxon>
        <taxon>Candidatus Saccharimonadales</taxon>
        <taxon>Candidatus Saccharimonadaceae</taxon>
        <taxon>Candidatus Microsaccharimonas</taxon>
    </lineage>
</organism>
<evidence type="ECO:0000256" key="6">
    <source>
        <dbReference type="ARBA" id="ARBA00022692"/>
    </source>
</evidence>
<dbReference type="Pfam" id="PF01061">
    <property type="entry name" value="ABC2_membrane"/>
    <property type="match status" value="1"/>
</dbReference>
<feature type="transmembrane region" description="Helical" evidence="9">
    <location>
        <begin position="93"/>
        <end position="120"/>
    </location>
</feature>
<reference evidence="11" key="1">
    <citation type="submission" date="2019-01" db="EMBL/GenBank/DDBJ databases">
        <title>Genomic signatures and co-occurrence patterns of the ultra-small Saccharimodia (Patescibacteria phylum) suggest a symbiotic lifestyle.</title>
        <authorList>
            <person name="Lemos L."/>
            <person name="Medeiros J."/>
            <person name="Andreote F."/>
            <person name="Fernandes G."/>
            <person name="Varani A."/>
            <person name="Oliveira G."/>
            <person name="Pylro V."/>
        </authorList>
    </citation>
    <scope>NUCLEOTIDE SEQUENCE [LARGE SCALE GENOMIC DNA]</scope>
    <source>
        <strain evidence="11">AMD02</strain>
    </source>
</reference>
<name>A0A4Q0AI99_9BACT</name>
<evidence type="ECO:0000256" key="1">
    <source>
        <dbReference type="ARBA" id="ARBA00004429"/>
    </source>
</evidence>
<keyword evidence="8 9" id="KW-0472">Membrane</keyword>
<evidence type="ECO:0000313" key="12">
    <source>
        <dbReference type="Proteomes" id="UP000289257"/>
    </source>
</evidence>
<feature type="transmembrane region" description="Helical" evidence="9">
    <location>
        <begin position="228"/>
        <end position="248"/>
    </location>
</feature>
<evidence type="ECO:0000256" key="7">
    <source>
        <dbReference type="ARBA" id="ARBA00022989"/>
    </source>
</evidence>
<keyword evidence="5" id="KW-0997">Cell inner membrane</keyword>
<accession>A0A4Q0AI99</accession>
<protein>
    <recommendedName>
        <fullName evidence="9">Transport permease protein</fullName>
    </recommendedName>
</protein>
<dbReference type="InterPro" id="IPR013525">
    <property type="entry name" value="ABC2_TM"/>
</dbReference>
<evidence type="ECO:0000256" key="5">
    <source>
        <dbReference type="ARBA" id="ARBA00022519"/>
    </source>
</evidence>
<dbReference type="GO" id="GO:0140359">
    <property type="term" value="F:ABC-type transporter activity"/>
    <property type="evidence" value="ECO:0007669"/>
    <property type="project" value="InterPro"/>
</dbReference>
<evidence type="ECO:0000256" key="3">
    <source>
        <dbReference type="ARBA" id="ARBA00022448"/>
    </source>
</evidence>
<sequence length="259" mass="29424">MLLKQLVITDFKLRYKGSALGYVWSLLRPLALFAILYVVFVYFLKIGSTIPHYAVYLLLGVVMWSYFVEVTTNGLSAIVGKGDLMRKLAFPRYVVVLAGSLSALINLGINLVVVAIFMVINGVPFEWRTLLIIPFIVELFVFALGIAFLLSALYVRFRDINYIWEVVLQAGFYATPILYPIDLVLKVTPWIAQLMILNPVAQIIQDARYFVVTPNALTLGSLYSQHQYFYVIPLLITLIFIVLGAMYFRKRSPSFAEEI</sequence>
<feature type="transmembrane region" description="Helical" evidence="9">
    <location>
        <begin position="50"/>
        <end position="72"/>
    </location>
</feature>
<evidence type="ECO:0000259" key="10">
    <source>
        <dbReference type="PROSITE" id="PS51012"/>
    </source>
</evidence>